<dbReference type="InterPro" id="IPR023000">
    <property type="entry name" value="Shikimate_kinase_CS"/>
</dbReference>
<dbReference type="PANTHER" id="PTHR21087">
    <property type="entry name" value="SHIKIMATE KINASE"/>
    <property type="match status" value="1"/>
</dbReference>
<comment type="caution">
    <text evidence="11">Lacks conserved residue(s) required for the propagation of feature annotation.</text>
</comment>
<dbReference type="EC" id="2.7.1.71" evidence="3 11"/>
<dbReference type="PATRIC" id="fig|84531.7.peg.739"/>
<evidence type="ECO:0000256" key="5">
    <source>
        <dbReference type="ARBA" id="ARBA00022679"/>
    </source>
</evidence>
<feature type="binding site" evidence="11">
    <location>
        <position position="120"/>
    </location>
    <ligand>
        <name>ATP</name>
        <dbReference type="ChEBI" id="CHEBI:30616"/>
    </ligand>
</feature>
<dbReference type="AlphaFoldDB" id="A0A0S2F823"/>
<keyword evidence="8 11" id="KW-0067">ATP-binding</keyword>
<feature type="binding site" evidence="11">
    <location>
        <begin position="14"/>
        <end position="19"/>
    </location>
    <ligand>
        <name>ATP</name>
        <dbReference type="ChEBI" id="CHEBI:30616"/>
    </ligand>
</feature>
<dbReference type="EMBL" id="CP011129">
    <property type="protein sequence ID" value="ALN79686.1"/>
    <property type="molecule type" value="Genomic_DNA"/>
</dbReference>
<evidence type="ECO:0000256" key="10">
    <source>
        <dbReference type="ARBA" id="ARBA00048567"/>
    </source>
</evidence>
<dbReference type="GO" id="GO:0005829">
    <property type="term" value="C:cytosol"/>
    <property type="evidence" value="ECO:0007669"/>
    <property type="project" value="TreeGrafter"/>
</dbReference>
<comment type="subunit">
    <text evidence="11">Monomer.</text>
</comment>
<dbReference type="GO" id="GO:0008652">
    <property type="term" value="P:amino acid biosynthetic process"/>
    <property type="evidence" value="ECO:0007669"/>
    <property type="project" value="UniProtKB-KW"/>
</dbReference>
<comment type="subcellular location">
    <subcellularLocation>
        <location evidence="11">Cytoplasm</location>
    </subcellularLocation>
</comment>
<comment type="pathway">
    <text evidence="1 11">Metabolic intermediate biosynthesis; chorismate biosynthesis; chorismate from D-erythrose 4-phosphate and phosphoenolpyruvate: step 5/7.</text>
</comment>
<evidence type="ECO:0000256" key="1">
    <source>
        <dbReference type="ARBA" id="ARBA00004842"/>
    </source>
</evidence>
<dbReference type="GO" id="GO:0005524">
    <property type="term" value="F:ATP binding"/>
    <property type="evidence" value="ECO:0007669"/>
    <property type="project" value="UniProtKB-UniRule"/>
</dbReference>
<evidence type="ECO:0000313" key="13">
    <source>
        <dbReference type="Proteomes" id="UP000060787"/>
    </source>
</evidence>
<evidence type="ECO:0000256" key="3">
    <source>
        <dbReference type="ARBA" id="ARBA00012154"/>
    </source>
</evidence>
<protein>
    <recommendedName>
        <fullName evidence="3 11">Shikimate kinase</fullName>
        <shortName evidence="11">SK</shortName>
        <ecNumber evidence="3 11">2.7.1.71</ecNumber>
    </recommendedName>
</protein>
<keyword evidence="5 11" id="KW-0808">Transferase</keyword>
<evidence type="ECO:0000256" key="11">
    <source>
        <dbReference type="HAMAP-Rule" id="MF_00109"/>
    </source>
</evidence>
<dbReference type="InterPro" id="IPR000623">
    <property type="entry name" value="Shikimate_kinase/TSH1"/>
</dbReference>
<name>A0A0S2F823_LYSAN</name>
<dbReference type="InterPro" id="IPR027417">
    <property type="entry name" value="P-loop_NTPase"/>
</dbReference>
<dbReference type="UniPathway" id="UPA00053">
    <property type="reaction ID" value="UER00088"/>
</dbReference>
<keyword evidence="4 11" id="KW-0028">Amino-acid biosynthesis</keyword>
<feature type="binding site" evidence="11">
    <location>
        <position position="82"/>
    </location>
    <ligand>
        <name>substrate</name>
    </ligand>
</feature>
<dbReference type="PRINTS" id="PR01100">
    <property type="entry name" value="SHIKIMTKNASE"/>
</dbReference>
<evidence type="ECO:0000313" key="12">
    <source>
        <dbReference type="EMBL" id="ALN79686.1"/>
    </source>
</evidence>
<dbReference type="GO" id="GO:0004765">
    <property type="term" value="F:shikimate kinase activity"/>
    <property type="evidence" value="ECO:0007669"/>
    <property type="project" value="UniProtKB-UniRule"/>
</dbReference>
<dbReference type="InterPro" id="IPR031322">
    <property type="entry name" value="Shikimate/glucono_kinase"/>
</dbReference>
<evidence type="ECO:0000256" key="6">
    <source>
        <dbReference type="ARBA" id="ARBA00022741"/>
    </source>
</evidence>
<organism evidence="12 13">
    <name type="scientific">Lysobacter antibioticus</name>
    <dbReference type="NCBI Taxonomy" id="84531"/>
    <lineage>
        <taxon>Bacteria</taxon>
        <taxon>Pseudomonadati</taxon>
        <taxon>Pseudomonadota</taxon>
        <taxon>Gammaproteobacteria</taxon>
        <taxon>Lysobacterales</taxon>
        <taxon>Lysobacteraceae</taxon>
        <taxon>Lysobacter</taxon>
    </lineage>
</organism>
<keyword evidence="11" id="KW-0460">Magnesium</keyword>
<keyword evidence="11" id="KW-0963">Cytoplasm</keyword>
<gene>
    <name evidence="11" type="primary">aroK</name>
    <name evidence="12" type="ORF">LA76x_1530</name>
</gene>
<dbReference type="STRING" id="84531.LA76x_1530"/>
<sequence>MNPASNLILVGPMGAGKTCIGKRLAEHFGLRLADADREIEQRAGSSVAAIFEHEGEAGFRARESAVLAELLAGDGLLLATGGGAVLAADNRRLLRERGFVVQLLVTVEQQLERLAQDRSRPLLAGSDREQVLRTLAAQRAPLYAEVADLRFDTGALSSAEAATRLAEQLDPLWRRPQASSAPHPYSGVNA</sequence>
<dbReference type="GO" id="GO:0009073">
    <property type="term" value="P:aromatic amino acid family biosynthetic process"/>
    <property type="evidence" value="ECO:0007669"/>
    <property type="project" value="UniProtKB-KW"/>
</dbReference>
<keyword evidence="9 11" id="KW-0057">Aromatic amino acid biosynthesis</keyword>
<keyword evidence="11" id="KW-0479">Metal-binding</keyword>
<dbReference type="GO" id="GO:0009423">
    <property type="term" value="P:chorismate biosynthetic process"/>
    <property type="evidence" value="ECO:0007669"/>
    <property type="project" value="UniProtKB-UniRule"/>
</dbReference>
<comment type="catalytic activity">
    <reaction evidence="10 11">
        <text>shikimate + ATP = 3-phosphoshikimate + ADP + H(+)</text>
        <dbReference type="Rhea" id="RHEA:13121"/>
        <dbReference type="ChEBI" id="CHEBI:15378"/>
        <dbReference type="ChEBI" id="CHEBI:30616"/>
        <dbReference type="ChEBI" id="CHEBI:36208"/>
        <dbReference type="ChEBI" id="CHEBI:145989"/>
        <dbReference type="ChEBI" id="CHEBI:456216"/>
        <dbReference type="EC" id="2.7.1.71"/>
    </reaction>
</comment>
<feature type="binding site" evidence="11">
    <location>
        <position position="139"/>
    </location>
    <ligand>
        <name>substrate</name>
    </ligand>
</feature>
<comment type="similarity">
    <text evidence="2 11">Belongs to the shikimate kinase family.</text>
</comment>
<evidence type="ECO:0000256" key="7">
    <source>
        <dbReference type="ARBA" id="ARBA00022777"/>
    </source>
</evidence>
<feature type="binding site" evidence="11">
    <location>
        <position position="60"/>
    </location>
    <ligand>
        <name>substrate</name>
    </ligand>
</feature>
<dbReference type="Proteomes" id="UP000060787">
    <property type="component" value="Chromosome"/>
</dbReference>
<dbReference type="CDD" id="cd00464">
    <property type="entry name" value="SK"/>
    <property type="match status" value="1"/>
</dbReference>
<dbReference type="GO" id="GO:0000287">
    <property type="term" value="F:magnesium ion binding"/>
    <property type="evidence" value="ECO:0007669"/>
    <property type="project" value="UniProtKB-UniRule"/>
</dbReference>
<feature type="binding site" evidence="11">
    <location>
        <position position="36"/>
    </location>
    <ligand>
        <name>substrate</name>
    </ligand>
</feature>
<proteinExistence type="inferred from homology"/>
<evidence type="ECO:0000256" key="8">
    <source>
        <dbReference type="ARBA" id="ARBA00022840"/>
    </source>
</evidence>
<dbReference type="SUPFAM" id="SSF52540">
    <property type="entry name" value="P-loop containing nucleoside triphosphate hydrolases"/>
    <property type="match status" value="1"/>
</dbReference>
<dbReference type="KEGG" id="lab:LA76x_1530"/>
<evidence type="ECO:0000256" key="9">
    <source>
        <dbReference type="ARBA" id="ARBA00023141"/>
    </source>
</evidence>
<keyword evidence="13" id="KW-1185">Reference proteome</keyword>
<dbReference type="OrthoDB" id="9800332at2"/>
<keyword evidence="7 11" id="KW-0418">Kinase</keyword>
<comment type="cofactor">
    <cofactor evidence="11">
        <name>Mg(2+)</name>
        <dbReference type="ChEBI" id="CHEBI:18420"/>
    </cofactor>
    <text evidence="11">Binds 1 Mg(2+) ion per subunit.</text>
</comment>
<dbReference type="HAMAP" id="MF_00109">
    <property type="entry name" value="Shikimate_kinase"/>
    <property type="match status" value="1"/>
</dbReference>
<dbReference type="RefSeq" id="WP_057917223.1">
    <property type="nucleotide sequence ID" value="NZ_CP011129.1"/>
</dbReference>
<dbReference type="Gene3D" id="3.40.50.300">
    <property type="entry name" value="P-loop containing nucleotide triphosphate hydrolases"/>
    <property type="match status" value="1"/>
</dbReference>
<comment type="function">
    <text evidence="11">Catalyzes the specific phosphorylation of the 3-hydroxyl group of shikimic acid using ATP as a cosubstrate.</text>
</comment>
<evidence type="ECO:0000256" key="4">
    <source>
        <dbReference type="ARBA" id="ARBA00022605"/>
    </source>
</evidence>
<feature type="binding site" evidence="11">
    <location>
        <position position="18"/>
    </location>
    <ligand>
        <name>Mg(2+)</name>
        <dbReference type="ChEBI" id="CHEBI:18420"/>
    </ligand>
</feature>
<accession>A0A0S2F823</accession>
<dbReference type="KEGG" id="laq:GLA29479_745"/>
<dbReference type="eggNOG" id="COG0703">
    <property type="taxonomic scope" value="Bacteria"/>
</dbReference>
<evidence type="ECO:0000256" key="2">
    <source>
        <dbReference type="ARBA" id="ARBA00006997"/>
    </source>
</evidence>
<keyword evidence="6 11" id="KW-0547">Nucleotide-binding</keyword>
<dbReference type="PROSITE" id="PS01128">
    <property type="entry name" value="SHIKIMATE_KINASE"/>
    <property type="match status" value="1"/>
</dbReference>
<reference evidence="12 13" key="1">
    <citation type="journal article" date="2015" name="BMC Genomics">
        <title>Comparative genomics and metabolic profiling of the genus Lysobacter.</title>
        <authorList>
            <person name="de Bruijn I."/>
            <person name="Cheng X."/>
            <person name="de Jager V."/>
            <person name="Exposito R.G."/>
            <person name="Watrous J."/>
            <person name="Patel N."/>
            <person name="Postma J."/>
            <person name="Dorrestein P.C."/>
            <person name="Kobayashi D."/>
            <person name="Raaijmakers J.M."/>
        </authorList>
    </citation>
    <scope>NUCLEOTIDE SEQUENCE [LARGE SCALE GENOMIC DNA]</scope>
    <source>
        <strain evidence="12 13">76</strain>
    </source>
</reference>
<dbReference type="PANTHER" id="PTHR21087:SF16">
    <property type="entry name" value="SHIKIMATE KINASE 1, CHLOROPLASTIC"/>
    <property type="match status" value="1"/>
</dbReference>
<dbReference type="Pfam" id="PF01202">
    <property type="entry name" value="SKI"/>
    <property type="match status" value="1"/>
</dbReference>